<sequence>MEKTFSITDILRAYFSSLPEGVRAKFAIGERSDPESLAKGWEGALITDGEDGIIESFRYYRVLREISAEEELRLSYNDTEAGIYPFVVRSILDMFDEKRRDGLLKEAGCKSADGLVESMKESRSLRNSFRLTFLENIGGPVLSFLYSMVYLMGFSSGGEASFLTRVFPTVRGWKGHILDAGGGSGFAGLMIATRGKTTYIDFSPFRARRAAAVSDMSIRNERFFKDILDLIDLESDTFGLKLDRSLIPDLTGEIEGNLRHESGDLISLSKQLGPFDGAIVTDVLEHTTDPEGVLTEVANSLRPGAPLILTVPTEANGIGQRAMEYQSGLTFPFLLHIRFFSDEKIEKMAEKARLELVELNHFSHINDPPSDPIPMEVMALLRKR</sequence>
<dbReference type="GO" id="GO:0032259">
    <property type="term" value="P:methylation"/>
    <property type="evidence" value="ECO:0007669"/>
    <property type="project" value="UniProtKB-KW"/>
</dbReference>
<dbReference type="GO" id="GO:0008168">
    <property type="term" value="F:methyltransferase activity"/>
    <property type="evidence" value="ECO:0007669"/>
    <property type="project" value="UniProtKB-KW"/>
</dbReference>
<keyword evidence="1" id="KW-0489">Methyltransferase</keyword>
<dbReference type="AlphaFoldDB" id="A0A9D8KE91"/>
<proteinExistence type="predicted"/>
<organism evidence="1 2">
    <name type="scientific">Candidatus Zymogenus saltonus</name>
    <dbReference type="NCBI Taxonomy" id="2844893"/>
    <lineage>
        <taxon>Bacteria</taxon>
        <taxon>Deltaproteobacteria</taxon>
        <taxon>Candidatus Zymogenia</taxon>
        <taxon>Candidatus Zymogeniales</taxon>
        <taxon>Candidatus Zymogenaceae</taxon>
        <taxon>Candidatus Zymogenus</taxon>
    </lineage>
</organism>
<dbReference type="Pfam" id="PF13489">
    <property type="entry name" value="Methyltransf_23"/>
    <property type="match status" value="1"/>
</dbReference>
<reference evidence="1" key="2">
    <citation type="submission" date="2021-01" db="EMBL/GenBank/DDBJ databases">
        <authorList>
            <person name="Hahn C.R."/>
            <person name="Youssef N.H."/>
            <person name="Elshahed M."/>
        </authorList>
    </citation>
    <scope>NUCLEOTIDE SEQUENCE</scope>
    <source>
        <strain evidence="1">Zod_Metabat.24</strain>
    </source>
</reference>
<comment type="caution">
    <text evidence="1">The sequence shown here is derived from an EMBL/GenBank/DDBJ whole genome shotgun (WGS) entry which is preliminary data.</text>
</comment>
<dbReference type="InterPro" id="IPR029063">
    <property type="entry name" value="SAM-dependent_MTases_sf"/>
</dbReference>
<keyword evidence="1" id="KW-0808">Transferase</keyword>
<dbReference type="Gene3D" id="3.40.50.150">
    <property type="entry name" value="Vaccinia Virus protein VP39"/>
    <property type="match status" value="1"/>
</dbReference>
<evidence type="ECO:0000313" key="1">
    <source>
        <dbReference type="EMBL" id="MBN1573306.1"/>
    </source>
</evidence>
<name>A0A9D8KE91_9DELT</name>
<evidence type="ECO:0000313" key="2">
    <source>
        <dbReference type="Proteomes" id="UP000809273"/>
    </source>
</evidence>
<dbReference type="Proteomes" id="UP000809273">
    <property type="component" value="Unassembled WGS sequence"/>
</dbReference>
<dbReference type="SUPFAM" id="SSF53335">
    <property type="entry name" value="S-adenosyl-L-methionine-dependent methyltransferases"/>
    <property type="match status" value="1"/>
</dbReference>
<accession>A0A9D8KE91</accession>
<gene>
    <name evidence="1" type="ORF">JW984_08945</name>
</gene>
<reference evidence="1" key="1">
    <citation type="journal article" date="2021" name="Environ. Microbiol.">
        <title>Genomic characterization of three novel Desulfobacterota classes expand the metabolic and phylogenetic diversity of the phylum.</title>
        <authorList>
            <person name="Murphy C.L."/>
            <person name="Biggerstaff J."/>
            <person name="Eichhorn A."/>
            <person name="Ewing E."/>
            <person name="Shahan R."/>
            <person name="Soriano D."/>
            <person name="Stewart S."/>
            <person name="VanMol K."/>
            <person name="Walker R."/>
            <person name="Walters P."/>
            <person name="Elshahed M.S."/>
            <person name="Youssef N.H."/>
        </authorList>
    </citation>
    <scope>NUCLEOTIDE SEQUENCE</scope>
    <source>
        <strain evidence="1">Zod_Metabat.24</strain>
    </source>
</reference>
<dbReference type="EMBL" id="JAFGIX010000046">
    <property type="protein sequence ID" value="MBN1573306.1"/>
    <property type="molecule type" value="Genomic_DNA"/>
</dbReference>
<protein>
    <submittedName>
        <fullName evidence="1">Class I SAM-dependent methyltransferase</fullName>
    </submittedName>
</protein>